<dbReference type="Gene3D" id="3.90.180.10">
    <property type="entry name" value="Medium-chain alcohol dehydrogenases, catalytic domain"/>
    <property type="match status" value="1"/>
</dbReference>
<dbReference type="CDD" id="cd08232">
    <property type="entry name" value="idonate-5-DH"/>
    <property type="match status" value="1"/>
</dbReference>
<evidence type="ECO:0000256" key="4">
    <source>
        <dbReference type="ARBA" id="ARBA00022833"/>
    </source>
</evidence>
<protein>
    <submittedName>
        <fullName evidence="8">L-idonate 5-dehydrogenase (NAD(P)(+))</fullName>
        <ecNumber evidence="8">1.1.1.264</ecNumber>
    </submittedName>
</protein>
<dbReference type="InterPro" id="IPR002328">
    <property type="entry name" value="ADH_Zn_CS"/>
</dbReference>
<dbReference type="SMART" id="SM00829">
    <property type="entry name" value="PKS_ER"/>
    <property type="match status" value="1"/>
</dbReference>
<gene>
    <name evidence="8" type="primary">idnD</name>
    <name evidence="8" type="ORF">NTH_03693</name>
</gene>
<dbReference type="InterPro" id="IPR020843">
    <property type="entry name" value="ER"/>
</dbReference>
<dbReference type="SUPFAM" id="SSF50129">
    <property type="entry name" value="GroES-like"/>
    <property type="match status" value="1"/>
</dbReference>
<evidence type="ECO:0000256" key="5">
    <source>
        <dbReference type="ARBA" id="ARBA00023002"/>
    </source>
</evidence>
<dbReference type="EMBL" id="CP030941">
    <property type="protein sequence ID" value="UUP19198.1"/>
    <property type="molecule type" value="Genomic_DNA"/>
</dbReference>
<dbReference type="PANTHER" id="PTHR43161">
    <property type="entry name" value="SORBITOL DEHYDROGENASE"/>
    <property type="match status" value="1"/>
</dbReference>
<dbReference type="Proteomes" id="UP001342418">
    <property type="component" value="Chromosome"/>
</dbReference>
<reference evidence="8 9" key="1">
    <citation type="submission" date="2018-07" db="EMBL/GenBank/DDBJ databases">
        <title>Genome sequence of Nitratireductor thuwali#1536.</title>
        <authorList>
            <person name="Michoud G."/>
            <person name="Merlino G."/>
            <person name="Sefrji F.O."/>
            <person name="Daffonchio D."/>
        </authorList>
    </citation>
    <scope>NUCLEOTIDE SEQUENCE [LARGE SCALE GENOMIC DNA]</scope>
    <source>
        <strain evidence="9">Nit1536</strain>
    </source>
</reference>
<feature type="domain" description="Enoyl reductase (ER)" evidence="7">
    <location>
        <begin position="10"/>
        <end position="343"/>
    </location>
</feature>
<comment type="cofactor">
    <cofactor evidence="1 6">
        <name>Zn(2+)</name>
        <dbReference type="ChEBI" id="CHEBI:29105"/>
    </cofactor>
</comment>
<dbReference type="PROSITE" id="PS00059">
    <property type="entry name" value="ADH_ZINC"/>
    <property type="match status" value="1"/>
</dbReference>
<evidence type="ECO:0000259" key="7">
    <source>
        <dbReference type="SMART" id="SM00829"/>
    </source>
</evidence>
<dbReference type="InterPro" id="IPR036291">
    <property type="entry name" value="NAD(P)-bd_dom_sf"/>
</dbReference>
<dbReference type="SUPFAM" id="SSF51735">
    <property type="entry name" value="NAD(P)-binding Rossmann-fold domains"/>
    <property type="match status" value="1"/>
</dbReference>
<accession>A0ABY5MRF2</accession>
<evidence type="ECO:0000256" key="3">
    <source>
        <dbReference type="ARBA" id="ARBA00022723"/>
    </source>
</evidence>
<sequence>METRVCRLYGPHDIRIERQPVAEPRAGEVLVRVGAGGICGSDLHYYHDGGFGPIRVREPIILGHEVAGTIEAVGEGVDGLLAGDRVALNPSRPCNECRYCRQGLRQHCLNMRFYGSALRFPHEQGGFRDLIVADAFQCEKVGHGTSLAEAAAAEPLAVCLHALNRAGEVKGKRVLVTGAGPIGALTTAACALAGADEIVVTDLQDAALAVARAMGATSTVNAATEPQALDPYCEAKGTFDLAFECSAAAPALKSAIQAVRPQGTIVQLGVTGELPIPLNMLVGKEINLVGSHRFDAEFAEAVRLIDRRAVDVRPIITGSYPLEEAEDAFERAGDRSQAVKIQLTFSES</sequence>
<keyword evidence="5 8" id="KW-0560">Oxidoreductase</keyword>
<evidence type="ECO:0000256" key="6">
    <source>
        <dbReference type="RuleBase" id="RU361277"/>
    </source>
</evidence>
<name>A0ABY5MRF2_9HYPH</name>
<evidence type="ECO:0000256" key="1">
    <source>
        <dbReference type="ARBA" id="ARBA00001947"/>
    </source>
</evidence>
<dbReference type="Pfam" id="PF00107">
    <property type="entry name" value="ADH_zinc_N"/>
    <property type="match status" value="1"/>
</dbReference>
<organism evidence="8 9">
    <name type="scientific">Nitratireductor thuwali</name>
    <dbReference type="NCBI Taxonomy" id="2267699"/>
    <lineage>
        <taxon>Bacteria</taxon>
        <taxon>Pseudomonadati</taxon>
        <taxon>Pseudomonadota</taxon>
        <taxon>Alphaproteobacteria</taxon>
        <taxon>Hyphomicrobiales</taxon>
        <taxon>Phyllobacteriaceae</taxon>
        <taxon>Nitratireductor</taxon>
    </lineage>
</organism>
<dbReference type="RefSeq" id="WP_338531376.1">
    <property type="nucleotide sequence ID" value="NZ_CP030941.1"/>
</dbReference>
<dbReference type="Gene3D" id="3.40.50.720">
    <property type="entry name" value="NAD(P)-binding Rossmann-like Domain"/>
    <property type="match status" value="1"/>
</dbReference>
<evidence type="ECO:0000313" key="9">
    <source>
        <dbReference type="Proteomes" id="UP001342418"/>
    </source>
</evidence>
<evidence type="ECO:0000256" key="2">
    <source>
        <dbReference type="ARBA" id="ARBA00008072"/>
    </source>
</evidence>
<keyword evidence="4 6" id="KW-0862">Zinc</keyword>
<keyword evidence="9" id="KW-1185">Reference proteome</keyword>
<dbReference type="PANTHER" id="PTHR43161:SF9">
    <property type="entry name" value="SORBITOL DEHYDROGENASE"/>
    <property type="match status" value="1"/>
</dbReference>
<keyword evidence="3 6" id="KW-0479">Metal-binding</keyword>
<comment type="similarity">
    <text evidence="2 6">Belongs to the zinc-containing alcohol dehydrogenase family.</text>
</comment>
<proteinExistence type="inferred from homology"/>
<dbReference type="Pfam" id="PF08240">
    <property type="entry name" value="ADH_N"/>
    <property type="match status" value="1"/>
</dbReference>
<dbReference type="InterPro" id="IPR013149">
    <property type="entry name" value="ADH-like_C"/>
</dbReference>
<dbReference type="InterPro" id="IPR013154">
    <property type="entry name" value="ADH-like_N"/>
</dbReference>
<dbReference type="EC" id="1.1.1.264" evidence="8"/>
<dbReference type="GO" id="GO:0050572">
    <property type="term" value="F:L-idonate 5-dehydrogenase [NAD(P)+] activity"/>
    <property type="evidence" value="ECO:0007669"/>
    <property type="project" value="UniProtKB-EC"/>
</dbReference>
<dbReference type="InterPro" id="IPR011032">
    <property type="entry name" value="GroES-like_sf"/>
</dbReference>
<evidence type="ECO:0000313" key="8">
    <source>
        <dbReference type="EMBL" id="UUP19198.1"/>
    </source>
</evidence>